<dbReference type="Gene3D" id="3.30.420.10">
    <property type="entry name" value="Ribonuclease H-like superfamily/Ribonuclease H"/>
    <property type="match status" value="1"/>
</dbReference>
<dbReference type="InterPro" id="IPR012337">
    <property type="entry name" value="RNaseH-like_sf"/>
</dbReference>
<gene>
    <name evidence="9" type="ORF">G2W53_027513</name>
</gene>
<dbReference type="PANTHER" id="PTHR48475">
    <property type="entry name" value="RIBONUCLEASE H"/>
    <property type="match status" value="1"/>
</dbReference>
<dbReference type="AlphaFoldDB" id="A0A834TH25"/>
<dbReference type="SUPFAM" id="SSF53098">
    <property type="entry name" value="Ribonuclease H-like"/>
    <property type="match status" value="1"/>
</dbReference>
<sequence length="480" mass="55144">MKKRPLIPYEEAFNVEVLSKDEDIRNKIEEAPQMQEQIYLSSSEENLRPVNGVEKPVFYLSRLIKGYELNYSAMEKHCLALVYTTQKFRYYFLAHLIHLMTKSDPIRFLIKRPILSGRLKRWALILAEFEINPMLPKAIRSQTLTDLLALLPSENHEPIDDGLPGEFLEVAMCEEVRPWVLYFDGSLFQLERGAGVVLTSLDGKAFPLSYKLAFTCTNNEAKYEALVLGLSIAKEMGIQHILIKGDSNLVVKQVTGQFGVKKLSLASYRERVFSMAKAFKGIKFQHVPRAEKKQLDALASFGAKVQLGEDQAKTFTTIKRTQPHSVLNIPCYVTEEDDWRRSIIQKLMSLKTSSLATLKEFYLRDNQLYKKSSDGLLMRCVSHEEGTDKLIDLHESTCGLEGPCLYRRMQRVGLYWPTMKENCDQFQAKCLECREHFEIPGVCFVSIQGDWRRPYIEYIRDRTLPLDVKEASVVKKKAAS</sequence>
<evidence type="ECO:0000256" key="4">
    <source>
        <dbReference type="ARBA" id="ARBA00022759"/>
    </source>
</evidence>
<dbReference type="GO" id="GO:0003676">
    <property type="term" value="F:nucleic acid binding"/>
    <property type="evidence" value="ECO:0007669"/>
    <property type="project" value="InterPro"/>
</dbReference>
<name>A0A834TH25_9FABA</name>
<dbReference type="Pfam" id="PF17917">
    <property type="entry name" value="RT_RNaseH"/>
    <property type="match status" value="1"/>
</dbReference>
<evidence type="ECO:0000259" key="8">
    <source>
        <dbReference type="Pfam" id="PF17917"/>
    </source>
</evidence>
<evidence type="ECO:0000313" key="10">
    <source>
        <dbReference type="Proteomes" id="UP000634136"/>
    </source>
</evidence>
<evidence type="ECO:0000256" key="1">
    <source>
        <dbReference type="ARBA" id="ARBA00022679"/>
    </source>
</evidence>
<keyword evidence="4" id="KW-0255">Endonuclease</keyword>
<proteinExistence type="predicted"/>
<organism evidence="9 10">
    <name type="scientific">Senna tora</name>
    <dbReference type="NCBI Taxonomy" id="362788"/>
    <lineage>
        <taxon>Eukaryota</taxon>
        <taxon>Viridiplantae</taxon>
        <taxon>Streptophyta</taxon>
        <taxon>Embryophyta</taxon>
        <taxon>Tracheophyta</taxon>
        <taxon>Spermatophyta</taxon>
        <taxon>Magnoliopsida</taxon>
        <taxon>eudicotyledons</taxon>
        <taxon>Gunneridae</taxon>
        <taxon>Pentapetalae</taxon>
        <taxon>rosids</taxon>
        <taxon>fabids</taxon>
        <taxon>Fabales</taxon>
        <taxon>Fabaceae</taxon>
        <taxon>Caesalpinioideae</taxon>
        <taxon>Cassia clade</taxon>
        <taxon>Senna</taxon>
    </lineage>
</organism>
<dbReference type="GO" id="GO:0004523">
    <property type="term" value="F:RNA-DNA hybrid ribonuclease activity"/>
    <property type="evidence" value="ECO:0007669"/>
    <property type="project" value="InterPro"/>
</dbReference>
<evidence type="ECO:0000259" key="7">
    <source>
        <dbReference type="Pfam" id="PF13456"/>
    </source>
</evidence>
<dbReference type="CDD" id="cd09279">
    <property type="entry name" value="RNase_HI_like"/>
    <property type="match status" value="1"/>
</dbReference>
<dbReference type="InterPro" id="IPR041373">
    <property type="entry name" value="RT_RNaseH"/>
</dbReference>
<keyword evidence="3" id="KW-0540">Nuclease</keyword>
<evidence type="ECO:0000313" key="9">
    <source>
        <dbReference type="EMBL" id="KAF7822058.1"/>
    </source>
</evidence>
<comment type="caution">
    <text evidence="9">The sequence shown here is derived from an EMBL/GenBank/DDBJ whole genome shotgun (WGS) entry which is preliminary data.</text>
</comment>
<keyword evidence="6 9" id="KW-0695">RNA-directed DNA polymerase</keyword>
<keyword evidence="5" id="KW-0378">Hydrolase</keyword>
<keyword evidence="10" id="KW-1185">Reference proteome</keyword>
<dbReference type="SUPFAM" id="SSF56672">
    <property type="entry name" value="DNA/RNA polymerases"/>
    <property type="match status" value="1"/>
</dbReference>
<accession>A0A834TH25</accession>
<evidence type="ECO:0000256" key="2">
    <source>
        <dbReference type="ARBA" id="ARBA00022695"/>
    </source>
</evidence>
<dbReference type="PANTHER" id="PTHR48475:SF1">
    <property type="entry name" value="RNASE H TYPE-1 DOMAIN-CONTAINING PROTEIN"/>
    <property type="match status" value="1"/>
</dbReference>
<dbReference type="InterPro" id="IPR002156">
    <property type="entry name" value="RNaseH_domain"/>
</dbReference>
<keyword evidence="2" id="KW-0548">Nucleotidyltransferase</keyword>
<dbReference type="EMBL" id="JAAIUW010000008">
    <property type="protein sequence ID" value="KAF7822058.1"/>
    <property type="molecule type" value="Genomic_DNA"/>
</dbReference>
<dbReference type="InterPro" id="IPR043502">
    <property type="entry name" value="DNA/RNA_pol_sf"/>
</dbReference>
<protein>
    <submittedName>
        <fullName evidence="9">Reverse transcriptase</fullName>
    </submittedName>
</protein>
<feature type="domain" description="RNase H type-1" evidence="7">
    <location>
        <begin position="193"/>
        <end position="301"/>
    </location>
</feature>
<evidence type="ECO:0000256" key="3">
    <source>
        <dbReference type="ARBA" id="ARBA00022722"/>
    </source>
</evidence>
<dbReference type="Pfam" id="PF13456">
    <property type="entry name" value="RVT_3"/>
    <property type="match status" value="1"/>
</dbReference>
<dbReference type="InterPro" id="IPR036397">
    <property type="entry name" value="RNaseH_sf"/>
</dbReference>
<reference evidence="9" key="1">
    <citation type="submission" date="2020-09" db="EMBL/GenBank/DDBJ databases">
        <title>Genome-Enabled Discovery of Anthraquinone Biosynthesis in Senna tora.</title>
        <authorList>
            <person name="Kang S.-H."/>
            <person name="Pandey R.P."/>
            <person name="Lee C.-M."/>
            <person name="Sim J.-S."/>
            <person name="Jeong J.-T."/>
            <person name="Choi B.-S."/>
            <person name="Jung M."/>
            <person name="Ginzburg D."/>
            <person name="Zhao K."/>
            <person name="Won S.Y."/>
            <person name="Oh T.-J."/>
            <person name="Yu Y."/>
            <person name="Kim N.-H."/>
            <person name="Lee O.R."/>
            <person name="Lee T.-H."/>
            <person name="Bashyal P."/>
            <person name="Kim T.-S."/>
            <person name="Lee W.-H."/>
            <person name="Kawkins C."/>
            <person name="Kim C.-K."/>
            <person name="Kim J.S."/>
            <person name="Ahn B.O."/>
            <person name="Rhee S.Y."/>
            <person name="Sohng J.K."/>
        </authorList>
    </citation>
    <scope>NUCLEOTIDE SEQUENCE</scope>
    <source>
        <tissue evidence="9">Leaf</tissue>
    </source>
</reference>
<dbReference type="Gene3D" id="1.10.340.70">
    <property type="match status" value="1"/>
</dbReference>
<evidence type="ECO:0000256" key="6">
    <source>
        <dbReference type="ARBA" id="ARBA00022918"/>
    </source>
</evidence>
<dbReference type="OrthoDB" id="1934793at2759"/>
<evidence type="ECO:0000256" key="5">
    <source>
        <dbReference type="ARBA" id="ARBA00022801"/>
    </source>
</evidence>
<dbReference type="GO" id="GO:0003964">
    <property type="term" value="F:RNA-directed DNA polymerase activity"/>
    <property type="evidence" value="ECO:0007669"/>
    <property type="project" value="UniProtKB-KW"/>
</dbReference>
<dbReference type="Proteomes" id="UP000634136">
    <property type="component" value="Unassembled WGS sequence"/>
</dbReference>
<keyword evidence="1" id="KW-0808">Transferase</keyword>
<feature type="domain" description="Reverse transcriptase RNase H-like" evidence="8">
    <location>
        <begin position="51"/>
        <end position="129"/>
    </location>
</feature>